<proteinExistence type="predicted"/>
<dbReference type="InterPro" id="IPR014710">
    <property type="entry name" value="RmlC-like_jellyroll"/>
</dbReference>
<gene>
    <name evidence="2" type="ORF">GLO26_06650</name>
</gene>
<organism evidence="2 3">
    <name type="scientific">Carnobacterium inhibens</name>
    <dbReference type="NCBI Taxonomy" id="147709"/>
    <lineage>
        <taxon>Bacteria</taxon>
        <taxon>Bacillati</taxon>
        <taxon>Bacillota</taxon>
        <taxon>Bacilli</taxon>
        <taxon>Lactobacillales</taxon>
        <taxon>Carnobacteriaceae</taxon>
        <taxon>Carnobacterium</taxon>
    </lineage>
</organism>
<reference evidence="2 3" key="1">
    <citation type="journal article" date="2020" name="Microorganisms">
        <title>New Insight into Antimicrobial Compounds from Food and Marine-Sourced Carnobacterium Species through Phenotype and Genome Analyses.</title>
        <authorList>
            <person name="Begrem S."/>
            <person name="Ivaniuk F."/>
            <person name="Gigout-Chevalier F."/>
            <person name="Kolypczuk L."/>
            <person name="Bonnetot S."/>
            <person name="Leroi F."/>
            <person name="Grovel O."/>
            <person name="Delbarre-Ladrat C."/>
            <person name="Passerini D."/>
        </authorList>
    </citation>
    <scope>NUCLEOTIDE SEQUENCE [LARGE SCALE GENOMIC DNA]</scope>
    <source>
        <strain evidence="2 3">MIP2551</strain>
    </source>
</reference>
<dbReference type="PANTHER" id="PTHR43346">
    <property type="entry name" value="LIGAND BINDING DOMAIN PROTEIN, PUTATIVE (AFU_ORTHOLOGUE AFUA_6G14370)-RELATED"/>
    <property type="match status" value="1"/>
</dbReference>
<dbReference type="EMBL" id="WNJQ01000004">
    <property type="protein sequence ID" value="MBC9825505.1"/>
    <property type="molecule type" value="Genomic_DNA"/>
</dbReference>
<evidence type="ECO:0000259" key="1">
    <source>
        <dbReference type="Pfam" id="PF07883"/>
    </source>
</evidence>
<dbReference type="Gene3D" id="2.60.120.10">
    <property type="entry name" value="Jelly Rolls"/>
    <property type="match status" value="1"/>
</dbReference>
<evidence type="ECO:0000313" key="2">
    <source>
        <dbReference type="EMBL" id="MBC9825505.1"/>
    </source>
</evidence>
<feature type="domain" description="Cupin type-2" evidence="1">
    <location>
        <begin position="39"/>
        <end position="114"/>
    </location>
</feature>
<dbReference type="RefSeq" id="WP_187948800.1">
    <property type="nucleotide sequence ID" value="NZ_WNJQ01000004.1"/>
</dbReference>
<dbReference type="InterPro" id="IPR011051">
    <property type="entry name" value="RmlC_Cupin_sf"/>
</dbReference>
<dbReference type="SUPFAM" id="SSF51182">
    <property type="entry name" value="RmlC-like cupins"/>
    <property type="match status" value="1"/>
</dbReference>
<name>A0ABR7TDH4_9LACT</name>
<dbReference type="PANTHER" id="PTHR43346:SF1">
    <property type="entry name" value="QUERCETIN 2,3-DIOXYGENASE-RELATED"/>
    <property type="match status" value="1"/>
</dbReference>
<dbReference type="InterPro" id="IPR013096">
    <property type="entry name" value="Cupin_2"/>
</dbReference>
<sequence>MDYKDYGKKPYMLNIEDATNQNDNFRTTIWTGDKLQLTVMSIQPNDEAGLEVHKYSDQLIRIEEGQGICQMGSTKDNLNFERAITKNDAVIVPANMWHNIINTGGKSMKLYTIYSSPEHKQGTIHRLREDAPKSIDD</sequence>
<protein>
    <submittedName>
        <fullName evidence="2">Cupin domain-containing protein</fullName>
    </submittedName>
</protein>
<comment type="caution">
    <text evidence="2">The sequence shown here is derived from an EMBL/GenBank/DDBJ whole genome shotgun (WGS) entry which is preliminary data.</text>
</comment>
<keyword evidence="3" id="KW-1185">Reference proteome</keyword>
<accession>A0ABR7TDH4</accession>
<dbReference type="Pfam" id="PF07883">
    <property type="entry name" value="Cupin_2"/>
    <property type="match status" value="1"/>
</dbReference>
<dbReference type="InterPro" id="IPR052538">
    <property type="entry name" value="Flavonoid_dioxygenase-like"/>
</dbReference>
<evidence type="ECO:0000313" key="3">
    <source>
        <dbReference type="Proteomes" id="UP000638836"/>
    </source>
</evidence>
<dbReference type="Proteomes" id="UP000638836">
    <property type="component" value="Unassembled WGS sequence"/>
</dbReference>
<dbReference type="CDD" id="cd02223">
    <property type="entry name" value="cupin_Bh2720-like"/>
    <property type="match status" value="1"/>
</dbReference>